<proteinExistence type="predicted"/>
<evidence type="ECO:0000313" key="2">
    <source>
        <dbReference type="Proteomes" id="UP000075883"/>
    </source>
</evidence>
<reference evidence="2" key="1">
    <citation type="submission" date="2013-09" db="EMBL/GenBank/DDBJ databases">
        <title>The Genome Sequence of Anopheles culicifacies species A.</title>
        <authorList>
            <consortium name="The Broad Institute Genomics Platform"/>
            <person name="Neafsey D.E."/>
            <person name="Besansky N."/>
            <person name="Howell P."/>
            <person name="Walton C."/>
            <person name="Young S.K."/>
            <person name="Zeng Q."/>
            <person name="Gargeya S."/>
            <person name="Fitzgerald M."/>
            <person name="Haas B."/>
            <person name="Abouelleil A."/>
            <person name="Allen A.W."/>
            <person name="Alvarado L."/>
            <person name="Arachchi H.M."/>
            <person name="Berlin A.M."/>
            <person name="Chapman S.B."/>
            <person name="Gainer-Dewar J."/>
            <person name="Goldberg J."/>
            <person name="Griggs A."/>
            <person name="Gujja S."/>
            <person name="Hansen M."/>
            <person name="Howarth C."/>
            <person name="Imamovic A."/>
            <person name="Ireland A."/>
            <person name="Larimer J."/>
            <person name="McCowan C."/>
            <person name="Murphy C."/>
            <person name="Pearson M."/>
            <person name="Poon T.W."/>
            <person name="Priest M."/>
            <person name="Roberts A."/>
            <person name="Saif S."/>
            <person name="Shea T."/>
            <person name="Sisk P."/>
            <person name="Sykes S."/>
            <person name="Wortman J."/>
            <person name="Nusbaum C."/>
            <person name="Birren B."/>
        </authorList>
    </citation>
    <scope>NUCLEOTIDE SEQUENCE [LARGE SCALE GENOMIC DNA]</scope>
    <source>
        <strain evidence="2">A-37</strain>
    </source>
</reference>
<reference evidence="1" key="2">
    <citation type="submission" date="2020-05" db="UniProtKB">
        <authorList>
            <consortium name="EnsemblMetazoa"/>
        </authorList>
    </citation>
    <scope>IDENTIFICATION</scope>
    <source>
        <strain evidence="1">A-37</strain>
    </source>
</reference>
<keyword evidence="2" id="KW-1185">Reference proteome</keyword>
<accession>A0A182LWJ7</accession>
<dbReference type="VEuPathDB" id="VectorBase:ACUA003649"/>
<evidence type="ECO:0008006" key="3">
    <source>
        <dbReference type="Google" id="ProtNLM"/>
    </source>
</evidence>
<evidence type="ECO:0000313" key="1">
    <source>
        <dbReference type="EnsemblMetazoa" id="ACUA003649-PA"/>
    </source>
</evidence>
<name>A0A182LWJ7_9DIPT</name>
<dbReference type="EMBL" id="AXCM01013717">
    <property type="status" value="NOT_ANNOTATED_CDS"/>
    <property type="molecule type" value="Genomic_DNA"/>
</dbReference>
<organism evidence="1 2">
    <name type="scientific">Anopheles culicifacies</name>
    <dbReference type="NCBI Taxonomy" id="139723"/>
    <lineage>
        <taxon>Eukaryota</taxon>
        <taxon>Metazoa</taxon>
        <taxon>Ecdysozoa</taxon>
        <taxon>Arthropoda</taxon>
        <taxon>Hexapoda</taxon>
        <taxon>Insecta</taxon>
        <taxon>Pterygota</taxon>
        <taxon>Neoptera</taxon>
        <taxon>Endopterygota</taxon>
        <taxon>Diptera</taxon>
        <taxon>Nematocera</taxon>
        <taxon>Culicoidea</taxon>
        <taxon>Culicidae</taxon>
        <taxon>Anophelinae</taxon>
        <taxon>Anopheles</taxon>
        <taxon>culicifacies species complex</taxon>
    </lineage>
</organism>
<dbReference type="EMBL" id="AXCM01013718">
    <property type="status" value="NOT_ANNOTATED_CDS"/>
    <property type="molecule type" value="Genomic_DNA"/>
</dbReference>
<dbReference type="Proteomes" id="UP000075883">
    <property type="component" value="Unassembled WGS sequence"/>
</dbReference>
<sequence length="123" mass="14027">MKQTKQSKTEEKAYGDAASFSTQACVSDAKLWSDYYNFGSLTDDLYGRSDPARQLNQARLMARKNGQNFPCLKCGKWYSTRSIMLRHMNHECGVEKKIQLAGNVDVDPFVADLLRNKCRAHKE</sequence>
<dbReference type="EnsemblMetazoa" id="ACUA003649-RA">
    <property type="protein sequence ID" value="ACUA003649-PA"/>
    <property type="gene ID" value="ACUA003649"/>
</dbReference>
<protein>
    <recommendedName>
        <fullName evidence="3">C2H2-type domain-containing protein</fullName>
    </recommendedName>
</protein>
<dbReference type="AlphaFoldDB" id="A0A182LWJ7"/>